<evidence type="ECO:0000256" key="1">
    <source>
        <dbReference type="ARBA" id="ARBA00023002"/>
    </source>
</evidence>
<feature type="domain" description="Gfo/Idh/MocA-like oxidoreductase N-terminal" evidence="2">
    <location>
        <begin position="4"/>
        <end position="121"/>
    </location>
</feature>
<dbReference type="PANTHER" id="PTHR43818:SF11">
    <property type="entry name" value="BCDNA.GH03377"/>
    <property type="match status" value="1"/>
</dbReference>
<dbReference type="InterPro" id="IPR000683">
    <property type="entry name" value="Gfo/Idh/MocA-like_OxRdtase_N"/>
</dbReference>
<proteinExistence type="predicted"/>
<reference evidence="5" key="1">
    <citation type="journal article" date="2019" name="Int. J. Syst. Evol. Microbiol.">
        <title>The Global Catalogue of Microorganisms (GCM) 10K type strain sequencing project: providing services to taxonomists for standard genome sequencing and annotation.</title>
        <authorList>
            <consortium name="The Broad Institute Genomics Platform"/>
            <consortium name="The Broad Institute Genome Sequencing Center for Infectious Disease"/>
            <person name="Wu L."/>
            <person name="Ma J."/>
        </authorList>
    </citation>
    <scope>NUCLEOTIDE SEQUENCE [LARGE SCALE GENOMIC DNA]</scope>
    <source>
        <strain evidence="5">CCUG 59129</strain>
    </source>
</reference>
<keyword evidence="1" id="KW-0560">Oxidoreductase</keyword>
<feature type="domain" description="GFO/IDH/MocA-like oxidoreductase" evidence="3">
    <location>
        <begin position="131"/>
        <end position="253"/>
    </location>
</feature>
<dbReference type="PANTHER" id="PTHR43818">
    <property type="entry name" value="BCDNA.GH03377"/>
    <property type="match status" value="1"/>
</dbReference>
<dbReference type="InterPro" id="IPR050463">
    <property type="entry name" value="Gfo/Idh/MocA_oxidrdct_glycsds"/>
</dbReference>
<gene>
    <name evidence="4" type="ORF">ACFQ2I_03655</name>
</gene>
<sequence length="361" mass="40251">MEKIRLGVIGCGGMANAHTKSYAELSDRMKVTAVCDIVPELAEAAREAIGADKAVTDYRELLNDVDAVLIVLPHHLHFEVGMACLEAGKHVLMEKPMCNTEQDCLTLIETAEREKRVLMTAYPVRHWPLVARLKELLDAKTYGECFQLSIWTEQFTKYHDGHWAHSADTLGGGQFFSHGCHYVDIMLWMLGRPVKGTHIGTNKGTPWMEKEGTSNVTIEFESGALGYHFGTWGARGTRLGWSIHAHCTEGMLEINLADRQLIAHTGMKKEQANLDTASHKQVLMEEDEHGKFTHFEIQHFLDCVQTGKQPVTDGPRSLQGLRVIWRLYEAERSNTVADLRGLGLDEDWTAEVAAASAGSVQ</sequence>
<evidence type="ECO:0000259" key="2">
    <source>
        <dbReference type="Pfam" id="PF01408"/>
    </source>
</evidence>
<protein>
    <submittedName>
        <fullName evidence="4">Gfo/Idh/MocA family protein</fullName>
    </submittedName>
</protein>
<dbReference type="SUPFAM" id="SSF51735">
    <property type="entry name" value="NAD(P)-binding Rossmann-fold domains"/>
    <property type="match status" value="1"/>
</dbReference>
<evidence type="ECO:0000313" key="5">
    <source>
        <dbReference type="Proteomes" id="UP001596989"/>
    </source>
</evidence>
<evidence type="ECO:0000313" key="4">
    <source>
        <dbReference type="EMBL" id="MFD0958475.1"/>
    </source>
</evidence>
<evidence type="ECO:0000259" key="3">
    <source>
        <dbReference type="Pfam" id="PF22725"/>
    </source>
</evidence>
<dbReference type="EMBL" id="JBHTJZ010000005">
    <property type="protein sequence ID" value="MFD0958475.1"/>
    <property type="molecule type" value="Genomic_DNA"/>
</dbReference>
<dbReference type="Gene3D" id="3.40.50.720">
    <property type="entry name" value="NAD(P)-binding Rossmann-like Domain"/>
    <property type="match status" value="1"/>
</dbReference>
<dbReference type="Pfam" id="PF22725">
    <property type="entry name" value="GFO_IDH_MocA_C3"/>
    <property type="match status" value="1"/>
</dbReference>
<dbReference type="Gene3D" id="3.30.360.10">
    <property type="entry name" value="Dihydrodipicolinate Reductase, domain 2"/>
    <property type="match status" value="1"/>
</dbReference>
<dbReference type="InterPro" id="IPR036291">
    <property type="entry name" value="NAD(P)-bd_dom_sf"/>
</dbReference>
<keyword evidence="5" id="KW-1185">Reference proteome</keyword>
<dbReference type="Pfam" id="PF01408">
    <property type="entry name" value="GFO_IDH_MocA"/>
    <property type="match status" value="1"/>
</dbReference>
<comment type="caution">
    <text evidence="4">The sequence shown here is derived from an EMBL/GenBank/DDBJ whole genome shotgun (WGS) entry which is preliminary data.</text>
</comment>
<accession>A0ABW3HLW7</accession>
<dbReference type="Proteomes" id="UP001596989">
    <property type="component" value="Unassembled WGS sequence"/>
</dbReference>
<dbReference type="RefSeq" id="WP_377562257.1">
    <property type="nucleotide sequence ID" value="NZ_JBHTJZ010000005.1"/>
</dbReference>
<name>A0ABW3HLW7_9BACL</name>
<organism evidence="4 5">
    <name type="scientific">Paenibacillus chungangensis</name>
    <dbReference type="NCBI Taxonomy" id="696535"/>
    <lineage>
        <taxon>Bacteria</taxon>
        <taxon>Bacillati</taxon>
        <taxon>Bacillota</taxon>
        <taxon>Bacilli</taxon>
        <taxon>Bacillales</taxon>
        <taxon>Paenibacillaceae</taxon>
        <taxon>Paenibacillus</taxon>
    </lineage>
</organism>
<dbReference type="SUPFAM" id="SSF55347">
    <property type="entry name" value="Glyceraldehyde-3-phosphate dehydrogenase-like, C-terminal domain"/>
    <property type="match status" value="1"/>
</dbReference>
<dbReference type="InterPro" id="IPR055170">
    <property type="entry name" value="GFO_IDH_MocA-like_dom"/>
</dbReference>